<feature type="transmembrane region" description="Helical" evidence="7">
    <location>
        <begin position="302"/>
        <end position="323"/>
    </location>
</feature>
<name>A0A640T7G5_9ACTN</name>
<keyword evidence="2" id="KW-1003">Cell membrane</keyword>
<dbReference type="EMBL" id="BLIO01000001">
    <property type="protein sequence ID" value="GFE19134.1"/>
    <property type="molecule type" value="Genomic_DNA"/>
</dbReference>
<evidence type="ECO:0000256" key="5">
    <source>
        <dbReference type="ARBA" id="ARBA00023136"/>
    </source>
</evidence>
<evidence type="ECO:0000256" key="7">
    <source>
        <dbReference type="SAM" id="Phobius"/>
    </source>
</evidence>
<feature type="transmembrane region" description="Helical" evidence="7">
    <location>
        <begin position="34"/>
        <end position="61"/>
    </location>
</feature>
<comment type="caution">
    <text evidence="8">The sequence shown here is derived from an EMBL/GenBank/DDBJ whole genome shotgun (WGS) entry which is preliminary data.</text>
</comment>
<gene>
    <name evidence="8" type="ORF">Sgleb_71810</name>
</gene>
<dbReference type="Proteomes" id="UP000430079">
    <property type="component" value="Unassembled WGS sequence"/>
</dbReference>
<evidence type="ECO:0000256" key="1">
    <source>
        <dbReference type="ARBA" id="ARBA00004651"/>
    </source>
</evidence>
<feature type="transmembrane region" description="Helical" evidence="7">
    <location>
        <begin position="371"/>
        <end position="391"/>
    </location>
</feature>
<evidence type="ECO:0000256" key="6">
    <source>
        <dbReference type="SAM" id="MobiDB-lite"/>
    </source>
</evidence>
<feature type="transmembrane region" description="Helical" evidence="7">
    <location>
        <begin position="397"/>
        <end position="415"/>
    </location>
</feature>
<keyword evidence="3 7" id="KW-0812">Transmembrane</keyword>
<feature type="transmembrane region" description="Helical" evidence="7">
    <location>
        <begin position="272"/>
        <end position="295"/>
    </location>
</feature>
<evidence type="ECO:0000256" key="2">
    <source>
        <dbReference type="ARBA" id="ARBA00022475"/>
    </source>
</evidence>
<keyword evidence="5 7" id="KW-0472">Membrane</keyword>
<feature type="transmembrane region" description="Helical" evidence="7">
    <location>
        <begin position="127"/>
        <end position="149"/>
    </location>
</feature>
<feature type="region of interest" description="Disordered" evidence="6">
    <location>
        <begin position="1"/>
        <end position="25"/>
    </location>
</feature>
<feature type="region of interest" description="Disordered" evidence="6">
    <location>
        <begin position="427"/>
        <end position="453"/>
    </location>
</feature>
<feature type="transmembrane region" description="Helical" evidence="7">
    <location>
        <begin position="98"/>
        <end position="121"/>
    </location>
</feature>
<keyword evidence="4 7" id="KW-1133">Transmembrane helix</keyword>
<dbReference type="InterPro" id="IPR036259">
    <property type="entry name" value="MFS_trans_sf"/>
</dbReference>
<dbReference type="Gene3D" id="1.20.1250.20">
    <property type="entry name" value="MFS general substrate transporter like domains"/>
    <property type="match status" value="1"/>
</dbReference>
<dbReference type="SUPFAM" id="SSF103473">
    <property type="entry name" value="MFS general substrate transporter"/>
    <property type="match status" value="1"/>
</dbReference>
<evidence type="ECO:0000313" key="9">
    <source>
        <dbReference type="Proteomes" id="UP000430079"/>
    </source>
</evidence>
<accession>A0A640T7G5</accession>
<dbReference type="GO" id="GO:0005886">
    <property type="term" value="C:plasma membrane"/>
    <property type="evidence" value="ECO:0007669"/>
    <property type="project" value="UniProtKB-SubCell"/>
</dbReference>
<sequence length="453" mass="47395">MEPEVSLMGNDMTMPSATQSPPRGGLGRNRDFHIFWIGETISLFGAEVSLLALPLTALVVLGADAADLGLLRFVEYLPFLALALPLGVLVDRSRRHPLLVIANSARALLVGVIPVLAALGWLSMSWLVVLALGIGTFTVLFDLCLPAYLPKFVASEDLLSANGRVSMSQAAAEVAGPGLFGLLVQWLTAPLCLALNAGSYLVSVLSLLLIKRPEPAPTRVVGTPWQDLYDGLRFLVRSRLMRAVTLAGSLYNLAWAIFQTAFLVYMNKILGFNVGIVLAVGAAGGLAGAACAPWLTRRLPVGVTYLAAAAAIAVPALLIPAVTGQRTTLALVDTALLVLMNGGLAVFSVLTATLRQSVTPDSLMGRVVAGYRALVFGGISLGGLITAWLGSLAGPRAILWVAGVFFLSALAPVLLSPVPRLRGFGTADSPLSGTGSAEGERAEASSDHTEPDR</sequence>
<dbReference type="Pfam" id="PF07690">
    <property type="entry name" value="MFS_1"/>
    <property type="match status" value="1"/>
</dbReference>
<dbReference type="GO" id="GO:0022857">
    <property type="term" value="F:transmembrane transporter activity"/>
    <property type="evidence" value="ECO:0007669"/>
    <property type="project" value="InterPro"/>
</dbReference>
<reference evidence="8 9" key="1">
    <citation type="submission" date="2019-12" db="EMBL/GenBank/DDBJ databases">
        <title>Whole genome shotgun sequence of Streptomyces hygroscopicus subsp. glebosus NBRC 13786.</title>
        <authorList>
            <person name="Ichikawa N."/>
            <person name="Kimura A."/>
            <person name="Kitahashi Y."/>
            <person name="Komaki H."/>
            <person name="Tamura T."/>
        </authorList>
    </citation>
    <scope>NUCLEOTIDE SEQUENCE [LARGE SCALE GENOMIC DNA]</scope>
    <source>
        <strain evidence="8 9">NBRC 13786</strain>
    </source>
</reference>
<comment type="subcellular location">
    <subcellularLocation>
        <location evidence="1">Cell membrane</location>
        <topology evidence="1">Multi-pass membrane protein</topology>
    </subcellularLocation>
</comment>
<feature type="compositionally biased region" description="Basic and acidic residues" evidence="6">
    <location>
        <begin position="438"/>
        <end position="453"/>
    </location>
</feature>
<dbReference type="PANTHER" id="PTHR23513:SF6">
    <property type="entry name" value="MAJOR FACILITATOR SUPERFAMILY ASSOCIATED DOMAIN-CONTAINING PROTEIN"/>
    <property type="match status" value="1"/>
</dbReference>
<proteinExistence type="predicted"/>
<evidence type="ECO:0000313" key="8">
    <source>
        <dbReference type="EMBL" id="GFE19134.1"/>
    </source>
</evidence>
<feature type="transmembrane region" description="Helical" evidence="7">
    <location>
        <begin position="193"/>
        <end position="210"/>
    </location>
</feature>
<protein>
    <submittedName>
        <fullName evidence="8">MFS transporter</fullName>
    </submittedName>
</protein>
<dbReference type="InterPro" id="IPR011701">
    <property type="entry name" value="MFS"/>
</dbReference>
<feature type="transmembrane region" description="Helical" evidence="7">
    <location>
        <begin position="243"/>
        <end position="266"/>
    </location>
</feature>
<evidence type="ECO:0000256" key="4">
    <source>
        <dbReference type="ARBA" id="ARBA00022989"/>
    </source>
</evidence>
<keyword evidence="9" id="KW-1185">Reference proteome</keyword>
<feature type="transmembrane region" description="Helical" evidence="7">
    <location>
        <begin position="329"/>
        <end position="350"/>
    </location>
</feature>
<dbReference type="CDD" id="cd06173">
    <property type="entry name" value="MFS_MefA_like"/>
    <property type="match status" value="1"/>
</dbReference>
<evidence type="ECO:0000256" key="3">
    <source>
        <dbReference type="ARBA" id="ARBA00022692"/>
    </source>
</evidence>
<dbReference type="PANTHER" id="PTHR23513">
    <property type="entry name" value="INTEGRAL MEMBRANE EFFLUX PROTEIN-RELATED"/>
    <property type="match status" value="1"/>
</dbReference>
<dbReference type="AlphaFoldDB" id="A0A640T7G5"/>
<feature type="transmembrane region" description="Helical" evidence="7">
    <location>
        <begin position="73"/>
        <end position="91"/>
    </location>
</feature>
<organism evidence="8 9">
    <name type="scientific">Streptomyces glebosus</name>
    <dbReference type="NCBI Taxonomy" id="249580"/>
    <lineage>
        <taxon>Bacteria</taxon>
        <taxon>Bacillati</taxon>
        <taxon>Actinomycetota</taxon>
        <taxon>Actinomycetes</taxon>
        <taxon>Kitasatosporales</taxon>
        <taxon>Streptomycetaceae</taxon>
        <taxon>Streptomyces</taxon>
    </lineage>
</organism>